<dbReference type="AlphaFoldDB" id="A0A0C1NJS2"/>
<gene>
    <name evidence="1" type="ORF">DA73_0206395</name>
</gene>
<proteinExistence type="predicted"/>
<reference evidence="1" key="1">
    <citation type="journal article" date="2015" name="Genome Announc.">
        <title>Draft Genome Sequence of Tolypothrix boutellei Strain VB521301.</title>
        <authorList>
            <person name="Chandrababunaidu M.M."/>
            <person name="Singh D."/>
            <person name="Sen D."/>
            <person name="Bhan S."/>
            <person name="Das S."/>
            <person name="Gupta A."/>
            <person name="Adhikary S.P."/>
            <person name="Tripathy S."/>
        </authorList>
    </citation>
    <scope>NUCLEOTIDE SEQUENCE</scope>
    <source>
        <strain evidence="1">VB521301</strain>
    </source>
</reference>
<sequence length="121" mass="13821">MDFILFPTVTTKNSFHRQNSQNVNEAELKNIEIQSLYLSTKFIKGTEGHGIAISASRLMPFCTGFRASDRIPIRLGRTFSIRMGDSNQDKQYYADRTKKQIFPHCSELPSCCINKNGQQKN</sequence>
<accession>A0A0C1NJS2</accession>
<organism evidence="1">
    <name type="scientific">Tolypothrix bouteillei VB521301</name>
    <dbReference type="NCBI Taxonomy" id="1479485"/>
    <lineage>
        <taxon>Bacteria</taxon>
        <taxon>Bacillati</taxon>
        <taxon>Cyanobacteriota</taxon>
        <taxon>Cyanophyceae</taxon>
        <taxon>Nostocales</taxon>
        <taxon>Tolypothrichaceae</taxon>
        <taxon>Tolypothrix</taxon>
    </lineage>
</organism>
<name>A0A0C1NJS2_9CYAN</name>
<comment type="caution">
    <text evidence="1">The sequence shown here is derived from an EMBL/GenBank/DDBJ whole genome shotgun (WGS) entry which is preliminary data.</text>
</comment>
<protein>
    <submittedName>
        <fullName evidence="1">Uncharacterized protein</fullName>
    </submittedName>
</protein>
<dbReference type="EMBL" id="JHEG02000019">
    <property type="protein sequence ID" value="KIE13051.1"/>
    <property type="molecule type" value="Genomic_DNA"/>
</dbReference>
<evidence type="ECO:0000313" key="1">
    <source>
        <dbReference type="EMBL" id="KIE13051.1"/>
    </source>
</evidence>